<dbReference type="InParanoid" id="A0A0C3CSK4"/>
<evidence type="ECO:0000313" key="1">
    <source>
        <dbReference type="EMBL" id="KIM51565.1"/>
    </source>
</evidence>
<sequence length="86" mass="9605">MPAWRALHHGRKLPQLAQDSVKSCEHVIAKDAHKVQGGHEYCSNTSTPYCRIRLSTRRNFTSPVGSEGAIHYLDEMNDATDLNGVE</sequence>
<protein>
    <submittedName>
        <fullName evidence="1">Uncharacterized protein</fullName>
    </submittedName>
</protein>
<dbReference type="EMBL" id="KN822251">
    <property type="protein sequence ID" value="KIM51565.1"/>
    <property type="molecule type" value="Genomic_DNA"/>
</dbReference>
<reference evidence="2" key="2">
    <citation type="submission" date="2015-01" db="EMBL/GenBank/DDBJ databases">
        <title>Evolutionary Origins and Diversification of the Mycorrhizal Mutualists.</title>
        <authorList>
            <consortium name="DOE Joint Genome Institute"/>
            <consortium name="Mycorrhizal Genomics Consortium"/>
            <person name="Kohler A."/>
            <person name="Kuo A."/>
            <person name="Nagy L.G."/>
            <person name="Floudas D."/>
            <person name="Copeland A."/>
            <person name="Barry K.W."/>
            <person name="Cichocki N."/>
            <person name="Veneault-Fourrey C."/>
            <person name="LaButti K."/>
            <person name="Lindquist E.A."/>
            <person name="Lipzen A."/>
            <person name="Lundell T."/>
            <person name="Morin E."/>
            <person name="Murat C."/>
            <person name="Riley R."/>
            <person name="Ohm R."/>
            <person name="Sun H."/>
            <person name="Tunlid A."/>
            <person name="Henrissat B."/>
            <person name="Grigoriev I.V."/>
            <person name="Hibbett D.S."/>
            <person name="Martin F."/>
        </authorList>
    </citation>
    <scope>NUCLEOTIDE SEQUENCE [LARGE SCALE GENOMIC DNA]</scope>
    <source>
        <strain evidence="2">Foug A</strain>
    </source>
</reference>
<name>A0A0C3CSK4_9AGAM</name>
<gene>
    <name evidence="1" type="ORF">SCLCIDRAFT_628271</name>
</gene>
<reference evidence="1 2" key="1">
    <citation type="submission" date="2014-04" db="EMBL/GenBank/DDBJ databases">
        <authorList>
            <consortium name="DOE Joint Genome Institute"/>
            <person name="Kuo A."/>
            <person name="Kohler A."/>
            <person name="Nagy L.G."/>
            <person name="Floudas D."/>
            <person name="Copeland A."/>
            <person name="Barry K.W."/>
            <person name="Cichocki N."/>
            <person name="Veneault-Fourrey C."/>
            <person name="LaButti K."/>
            <person name="Lindquist E.A."/>
            <person name="Lipzen A."/>
            <person name="Lundell T."/>
            <person name="Morin E."/>
            <person name="Murat C."/>
            <person name="Sun H."/>
            <person name="Tunlid A."/>
            <person name="Henrissat B."/>
            <person name="Grigoriev I.V."/>
            <person name="Hibbett D.S."/>
            <person name="Martin F."/>
            <person name="Nordberg H.P."/>
            <person name="Cantor M.N."/>
            <person name="Hua S.X."/>
        </authorList>
    </citation>
    <scope>NUCLEOTIDE SEQUENCE [LARGE SCALE GENOMIC DNA]</scope>
    <source>
        <strain evidence="1 2">Foug A</strain>
    </source>
</reference>
<proteinExistence type="predicted"/>
<keyword evidence="2" id="KW-1185">Reference proteome</keyword>
<dbReference type="Proteomes" id="UP000053989">
    <property type="component" value="Unassembled WGS sequence"/>
</dbReference>
<dbReference type="AlphaFoldDB" id="A0A0C3CSK4"/>
<accession>A0A0C3CSK4</accession>
<organism evidence="1 2">
    <name type="scientific">Scleroderma citrinum Foug A</name>
    <dbReference type="NCBI Taxonomy" id="1036808"/>
    <lineage>
        <taxon>Eukaryota</taxon>
        <taxon>Fungi</taxon>
        <taxon>Dikarya</taxon>
        <taxon>Basidiomycota</taxon>
        <taxon>Agaricomycotina</taxon>
        <taxon>Agaricomycetes</taxon>
        <taxon>Agaricomycetidae</taxon>
        <taxon>Boletales</taxon>
        <taxon>Sclerodermatineae</taxon>
        <taxon>Sclerodermataceae</taxon>
        <taxon>Scleroderma</taxon>
    </lineage>
</organism>
<evidence type="ECO:0000313" key="2">
    <source>
        <dbReference type="Proteomes" id="UP000053989"/>
    </source>
</evidence>
<dbReference type="HOGENOM" id="CLU_2499184_0_0_1"/>